<sequence length="247" mass="26151">MIRSLLAALGGGAMALGLFWLLALLVAPPEQTIERPDVSAPLRLASPAPQEAPSPSLAEAEAESLSERPDAIALSEPDPQPEPTAAPEPVPEPTPEPTPVPEPESIPDPAPAPQPEPVSAAPSEPLALAAEASKPADAALEAVSTAEPASQGSQASDVPVAVGEAIPVNRVPPNYPRRALRRGLEGYVELEFLIQPDGRVDPSSIRVLEARPRRAFEAAAESAVAEWRFESDGRLRRARQRLEFQLR</sequence>
<dbReference type="GO" id="GO:0031992">
    <property type="term" value="F:energy transducer activity"/>
    <property type="evidence" value="ECO:0007669"/>
    <property type="project" value="InterPro"/>
</dbReference>
<gene>
    <name evidence="16" type="ORF">DFO68_104149</name>
</gene>
<keyword evidence="13" id="KW-0735">Signal-anchor</keyword>
<dbReference type="GO" id="GO:0030288">
    <property type="term" value="C:outer membrane-bounded periplasmic space"/>
    <property type="evidence" value="ECO:0007669"/>
    <property type="project" value="InterPro"/>
</dbReference>
<dbReference type="OrthoDB" id="1628901at2"/>
<evidence type="ECO:0000256" key="14">
    <source>
        <dbReference type="SAM" id="MobiDB-lite"/>
    </source>
</evidence>
<evidence type="ECO:0000256" key="1">
    <source>
        <dbReference type="ARBA" id="ARBA00004383"/>
    </source>
</evidence>
<evidence type="ECO:0000313" key="16">
    <source>
        <dbReference type="EMBL" id="TDO12636.1"/>
    </source>
</evidence>
<dbReference type="PANTHER" id="PTHR33446:SF8">
    <property type="entry name" value="PROTEIN TONB"/>
    <property type="match status" value="1"/>
</dbReference>
<evidence type="ECO:0000256" key="4">
    <source>
        <dbReference type="ARBA" id="ARBA00022448"/>
    </source>
</evidence>
<proteinExistence type="inferred from homology"/>
<evidence type="ECO:0000313" key="17">
    <source>
        <dbReference type="Proteomes" id="UP000295150"/>
    </source>
</evidence>
<evidence type="ECO:0000256" key="9">
    <source>
        <dbReference type="ARBA" id="ARBA00022927"/>
    </source>
</evidence>
<dbReference type="PROSITE" id="PS52015">
    <property type="entry name" value="TONB_CTD"/>
    <property type="match status" value="1"/>
</dbReference>
<dbReference type="RefSeq" id="WP_133482581.1">
    <property type="nucleotide sequence ID" value="NZ_SNWH01000004.1"/>
</dbReference>
<evidence type="ECO:0000256" key="13">
    <source>
        <dbReference type="RuleBase" id="RU362123"/>
    </source>
</evidence>
<keyword evidence="7" id="KW-0812">Transmembrane</keyword>
<comment type="subunit">
    <text evidence="12">Homodimer. Forms a complex with the accessory proteins ExbB and ExbD.</text>
</comment>
<evidence type="ECO:0000256" key="7">
    <source>
        <dbReference type="ARBA" id="ARBA00022692"/>
    </source>
</evidence>
<evidence type="ECO:0000256" key="5">
    <source>
        <dbReference type="ARBA" id="ARBA00022475"/>
    </source>
</evidence>
<keyword evidence="8" id="KW-0677">Repeat</keyword>
<protein>
    <recommendedName>
        <fullName evidence="3 13">Protein TonB</fullName>
    </recommendedName>
</protein>
<comment type="subcellular location">
    <subcellularLocation>
        <location evidence="1 13">Cell inner membrane</location>
        <topology evidence="1 13">Single-pass membrane protein</topology>
        <orientation evidence="1 13">Periplasmic side</orientation>
    </subcellularLocation>
</comment>
<evidence type="ECO:0000256" key="12">
    <source>
        <dbReference type="ARBA" id="ARBA00025849"/>
    </source>
</evidence>
<comment type="similarity">
    <text evidence="2 13">Belongs to the TonB family.</text>
</comment>
<feature type="domain" description="TonB C-terminal" evidence="15">
    <location>
        <begin position="160"/>
        <end position="247"/>
    </location>
</feature>
<keyword evidence="5 13" id="KW-1003">Cell membrane</keyword>
<dbReference type="GO" id="GO:0055085">
    <property type="term" value="P:transmembrane transport"/>
    <property type="evidence" value="ECO:0007669"/>
    <property type="project" value="InterPro"/>
</dbReference>
<dbReference type="GO" id="GO:0015031">
    <property type="term" value="P:protein transport"/>
    <property type="evidence" value="ECO:0007669"/>
    <property type="project" value="UniProtKB-UniRule"/>
</dbReference>
<keyword evidence="9 13" id="KW-0653">Protein transport</keyword>
<name>A0A4R6HVC2_9GAMM</name>
<dbReference type="GO" id="GO:0015891">
    <property type="term" value="P:siderophore transport"/>
    <property type="evidence" value="ECO:0007669"/>
    <property type="project" value="InterPro"/>
</dbReference>
<evidence type="ECO:0000256" key="11">
    <source>
        <dbReference type="ARBA" id="ARBA00023136"/>
    </source>
</evidence>
<comment type="function">
    <text evidence="13">Interacts with outer membrane receptor proteins that carry out high-affinity binding and energy dependent uptake into the periplasmic space of specific substrates. It could act to transduce energy from the cytoplasmic membrane to specific energy-requiring processes in the outer membrane, resulting in the release into the periplasm of ligands bound by these outer membrane proteins.</text>
</comment>
<comment type="caution">
    <text evidence="16">The sequence shown here is derived from an EMBL/GenBank/DDBJ whole genome shotgun (WGS) entry which is preliminary data.</text>
</comment>
<keyword evidence="4 13" id="KW-0813">Transport</keyword>
<keyword evidence="6 13" id="KW-0997">Cell inner membrane</keyword>
<dbReference type="Pfam" id="PF03544">
    <property type="entry name" value="TonB_C"/>
    <property type="match status" value="1"/>
</dbReference>
<dbReference type="GO" id="GO:0098797">
    <property type="term" value="C:plasma membrane protein complex"/>
    <property type="evidence" value="ECO:0007669"/>
    <property type="project" value="TreeGrafter"/>
</dbReference>
<dbReference type="EMBL" id="SNWH01000004">
    <property type="protein sequence ID" value="TDO12636.1"/>
    <property type="molecule type" value="Genomic_DNA"/>
</dbReference>
<dbReference type="AlphaFoldDB" id="A0A4R6HVC2"/>
<organism evidence="16 17">
    <name type="scientific">Halomonas ventosae</name>
    <dbReference type="NCBI Taxonomy" id="229007"/>
    <lineage>
        <taxon>Bacteria</taxon>
        <taxon>Pseudomonadati</taxon>
        <taxon>Pseudomonadota</taxon>
        <taxon>Gammaproteobacteria</taxon>
        <taxon>Oceanospirillales</taxon>
        <taxon>Halomonadaceae</taxon>
        <taxon>Halomonas</taxon>
    </lineage>
</organism>
<evidence type="ECO:0000256" key="2">
    <source>
        <dbReference type="ARBA" id="ARBA00006555"/>
    </source>
</evidence>
<feature type="compositionally biased region" description="Pro residues" evidence="14">
    <location>
        <begin position="78"/>
        <end position="116"/>
    </location>
</feature>
<evidence type="ECO:0000259" key="15">
    <source>
        <dbReference type="PROSITE" id="PS52015"/>
    </source>
</evidence>
<dbReference type="SUPFAM" id="SSF74653">
    <property type="entry name" value="TolA/TonB C-terminal domain"/>
    <property type="match status" value="1"/>
</dbReference>
<keyword evidence="10" id="KW-1133">Transmembrane helix</keyword>
<reference evidence="16 17" key="1">
    <citation type="submission" date="2019-03" db="EMBL/GenBank/DDBJ databases">
        <title>Freshwater and sediment microbial communities from various areas in North America, analyzing microbe dynamics in response to fracking.</title>
        <authorList>
            <person name="Lamendella R."/>
        </authorList>
    </citation>
    <scope>NUCLEOTIDE SEQUENCE [LARGE SCALE GENOMIC DNA]</scope>
    <source>
        <strain evidence="16 17">1_TX</strain>
    </source>
</reference>
<keyword evidence="17" id="KW-1185">Reference proteome</keyword>
<dbReference type="Gene3D" id="3.30.2420.10">
    <property type="entry name" value="TonB"/>
    <property type="match status" value="1"/>
</dbReference>
<dbReference type="InterPro" id="IPR003538">
    <property type="entry name" value="TonB"/>
</dbReference>
<feature type="compositionally biased region" description="Polar residues" evidence="14">
    <location>
        <begin position="147"/>
        <end position="156"/>
    </location>
</feature>
<evidence type="ECO:0000256" key="8">
    <source>
        <dbReference type="ARBA" id="ARBA00022737"/>
    </source>
</evidence>
<dbReference type="NCBIfam" id="TIGR01352">
    <property type="entry name" value="tonB_Cterm"/>
    <property type="match status" value="1"/>
</dbReference>
<keyword evidence="11" id="KW-0472">Membrane</keyword>
<feature type="compositionally biased region" description="Low complexity" evidence="14">
    <location>
        <begin position="44"/>
        <end position="59"/>
    </location>
</feature>
<feature type="compositionally biased region" description="Low complexity" evidence="14">
    <location>
        <begin position="117"/>
        <end position="142"/>
    </location>
</feature>
<dbReference type="PRINTS" id="PR01374">
    <property type="entry name" value="TONBPROTEIN"/>
</dbReference>
<dbReference type="InterPro" id="IPR037682">
    <property type="entry name" value="TonB_C"/>
</dbReference>
<accession>A0A4R6HVC2</accession>
<feature type="region of interest" description="Disordered" evidence="14">
    <location>
        <begin position="37"/>
        <end position="158"/>
    </location>
</feature>
<dbReference type="Proteomes" id="UP000295150">
    <property type="component" value="Unassembled WGS sequence"/>
</dbReference>
<evidence type="ECO:0000256" key="6">
    <source>
        <dbReference type="ARBA" id="ARBA00022519"/>
    </source>
</evidence>
<dbReference type="InterPro" id="IPR006260">
    <property type="entry name" value="TonB/TolA_C"/>
</dbReference>
<evidence type="ECO:0000256" key="3">
    <source>
        <dbReference type="ARBA" id="ARBA00022362"/>
    </source>
</evidence>
<dbReference type="PANTHER" id="PTHR33446">
    <property type="entry name" value="PROTEIN TONB-RELATED"/>
    <property type="match status" value="1"/>
</dbReference>
<evidence type="ECO:0000256" key="10">
    <source>
        <dbReference type="ARBA" id="ARBA00022989"/>
    </source>
</evidence>
<dbReference type="InterPro" id="IPR051045">
    <property type="entry name" value="TonB-dependent_transducer"/>
</dbReference>